<sequence length="118" mass="12882">MTKRNIGWALVCIGLFMLFKMMRISSFGFYSIGRVNTAAIVLVLLILSAIAVVVKKNKFTIGCLIASLVVFVLALMLGTEIYFSYVSLIDVLLVFVPIVLGAGLIIKSALEKVGHKKD</sequence>
<evidence type="ECO:0000313" key="3">
    <source>
        <dbReference type="Proteomes" id="UP000179284"/>
    </source>
</evidence>
<dbReference type="KEGG" id="bhu:bhn_I1750"/>
<keyword evidence="1" id="KW-0472">Membrane</keyword>
<dbReference type="OrthoDB" id="2003654at2"/>
<dbReference type="Proteomes" id="UP000179284">
    <property type="component" value="Chromosome I"/>
</dbReference>
<dbReference type="EMBL" id="CP017831">
    <property type="protein sequence ID" value="AOZ96783.1"/>
    <property type="molecule type" value="Genomic_DNA"/>
</dbReference>
<name>A0A1D9P2Q8_9FIRM</name>
<feature type="transmembrane region" description="Helical" evidence="1">
    <location>
        <begin position="35"/>
        <end position="54"/>
    </location>
</feature>
<feature type="transmembrane region" description="Helical" evidence="1">
    <location>
        <begin position="91"/>
        <end position="110"/>
    </location>
</feature>
<accession>A0A1D9P2Q8</accession>
<dbReference type="AlphaFoldDB" id="A0A1D9P2Q8"/>
<protein>
    <submittedName>
        <fullName evidence="2">Uncharacterized protein</fullName>
    </submittedName>
</protein>
<evidence type="ECO:0000313" key="2">
    <source>
        <dbReference type="EMBL" id="AOZ96783.1"/>
    </source>
</evidence>
<gene>
    <name evidence="2" type="ORF">bhn_I1750</name>
</gene>
<keyword evidence="1" id="KW-0812">Transmembrane</keyword>
<proteinExistence type="predicted"/>
<dbReference type="RefSeq" id="WP_071176445.1">
    <property type="nucleotide sequence ID" value="NZ_CP017831.1"/>
</dbReference>
<keyword evidence="3" id="KW-1185">Reference proteome</keyword>
<feature type="transmembrane region" description="Helical" evidence="1">
    <location>
        <begin position="7"/>
        <end position="29"/>
    </location>
</feature>
<keyword evidence="1" id="KW-1133">Transmembrane helix</keyword>
<feature type="transmembrane region" description="Helical" evidence="1">
    <location>
        <begin position="61"/>
        <end position="85"/>
    </location>
</feature>
<reference evidence="3" key="1">
    <citation type="submission" date="2016-10" db="EMBL/GenBank/DDBJ databases">
        <title>The complete genome sequence of the rumen bacterium Butyrivibrio hungatei MB2003.</title>
        <authorList>
            <person name="Palevich N."/>
            <person name="Kelly W.J."/>
            <person name="Leahy S.C."/>
            <person name="Altermann E."/>
            <person name="Rakonjac J."/>
            <person name="Attwood G.T."/>
        </authorList>
    </citation>
    <scope>NUCLEOTIDE SEQUENCE [LARGE SCALE GENOMIC DNA]</scope>
    <source>
        <strain evidence="3">MB2003</strain>
    </source>
</reference>
<organism evidence="2 3">
    <name type="scientific">Butyrivibrio hungatei</name>
    <dbReference type="NCBI Taxonomy" id="185008"/>
    <lineage>
        <taxon>Bacteria</taxon>
        <taxon>Bacillati</taxon>
        <taxon>Bacillota</taxon>
        <taxon>Clostridia</taxon>
        <taxon>Lachnospirales</taxon>
        <taxon>Lachnospiraceae</taxon>
        <taxon>Butyrivibrio</taxon>
    </lineage>
</organism>
<evidence type="ECO:0000256" key="1">
    <source>
        <dbReference type="SAM" id="Phobius"/>
    </source>
</evidence>